<reference evidence="4" key="1">
    <citation type="submission" date="2012-12" db="EMBL/GenBank/DDBJ databases">
        <authorList>
            <person name="Hellsten U."/>
            <person name="Grimwood J."/>
            <person name="Chapman J.A."/>
            <person name="Shapiro H."/>
            <person name="Aerts A."/>
            <person name="Otillar R.P."/>
            <person name="Terry A.Y."/>
            <person name="Boore J.L."/>
            <person name="Simakov O."/>
            <person name="Marletaz F."/>
            <person name="Cho S.-J."/>
            <person name="Edsinger-Gonzales E."/>
            <person name="Havlak P."/>
            <person name="Kuo D.-H."/>
            <person name="Larsson T."/>
            <person name="Lv J."/>
            <person name="Arendt D."/>
            <person name="Savage R."/>
            <person name="Osoegawa K."/>
            <person name="de Jong P."/>
            <person name="Lindberg D.R."/>
            <person name="Seaver E.C."/>
            <person name="Weisblat D.A."/>
            <person name="Putnam N.H."/>
            <person name="Grigoriev I.V."/>
            <person name="Rokhsar D.S."/>
        </authorList>
    </citation>
    <scope>NUCLEOTIDE SEQUENCE</scope>
</reference>
<dbReference type="RefSeq" id="XP_009010626.1">
    <property type="nucleotide sequence ID" value="XM_009012378.1"/>
</dbReference>
<dbReference type="InParanoid" id="T1FJH8"/>
<organism evidence="3 4">
    <name type="scientific">Helobdella robusta</name>
    <name type="common">Californian leech</name>
    <dbReference type="NCBI Taxonomy" id="6412"/>
    <lineage>
        <taxon>Eukaryota</taxon>
        <taxon>Metazoa</taxon>
        <taxon>Spiralia</taxon>
        <taxon>Lophotrochozoa</taxon>
        <taxon>Annelida</taxon>
        <taxon>Clitellata</taxon>
        <taxon>Hirudinea</taxon>
        <taxon>Rhynchobdellida</taxon>
        <taxon>Glossiphoniidae</taxon>
        <taxon>Helobdella</taxon>
    </lineage>
</organism>
<feature type="region of interest" description="Disordered" evidence="1">
    <location>
        <begin position="103"/>
        <end position="153"/>
    </location>
</feature>
<evidence type="ECO:0000256" key="1">
    <source>
        <dbReference type="SAM" id="MobiDB-lite"/>
    </source>
</evidence>
<proteinExistence type="predicted"/>
<accession>T1FJH8</accession>
<dbReference type="KEGG" id="hro:HELRODRAFT_183350"/>
<keyword evidence="4" id="KW-1185">Reference proteome</keyword>
<dbReference type="EMBL" id="AMQM01008723">
    <property type="status" value="NOT_ANNOTATED_CDS"/>
    <property type="molecule type" value="Genomic_DNA"/>
</dbReference>
<gene>
    <name evidence="3" type="primary">20208977</name>
    <name evidence="2" type="ORF">HELRODRAFT_183350</name>
</gene>
<name>T1FJH8_HELRO</name>
<sequence length="173" mass="19458">MDDSPSMKHGLVYHKCAFVTNFKICCDPLNNHQVPEPLICASYFLDVQFVDGLYDFNDPCFVSPPTTLCSFEHQGTCHSFLFVNRTMMIKMMVKMIVKVDPEVHSDRHPGSEQDVVGQDVGQNNSTVTTESEKPDENSGDDSQQPSQDNSQALLIRSHWRQTDGTIVSVWTVS</sequence>
<protein>
    <submittedName>
        <fullName evidence="2 3">Uncharacterized protein</fullName>
    </submittedName>
</protein>
<evidence type="ECO:0000313" key="3">
    <source>
        <dbReference type="EnsemblMetazoa" id="HelroP183350"/>
    </source>
</evidence>
<dbReference type="EnsemblMetazoa" id="HelroT183350">
    <property type="protein sequence ID" value="HelroP183350"/>
    <property type="gene ID" value="HelroG183350"/>
</dbReference>
<evidence type="ECO:0000313" key="4">
    <source>
        <dbReference type="Proteomes" id="UP000015101"/>
    </source>
</evidence>
<dbReference type="EMBL" id="KB095836">
    <property type="protein sequence ID" value="ESO11245.1"/>
    <property type="molecule type" value="Genomic_DNA"/>
</dbReference>
<feature type="compositionally biased region" description="Low complexity" evidence="1">
    <location>
        <begin position="140"/>
        <end position="151"/>
    </location>
</feature>
<dbReference type="Proteomes" id="UP000015101">
    <property type="component" value="Unassembled WGS sequence"/>
</dbReference>
<feature type="compositionally biased region" description="Polar residues" evidence="1">
    <location>
        <begin position="120"/>
        <end position="129"/>
    </location>
</feature>
<dbReference type="CTD" id="20208977"/>
<dbReference type="GeneID" id="20208977"/>
<evidence type="ECO:0000313" key="2">
    <source>
        <dbReference type="EMBL" id="ESO11245.1"/>
    </source>
</evidence>
<dbReference type="AlphaFoldDB" id="T1FJH8"/>
<dbReference type="HOGENOM" id="CLU_1549294_0_0_1"/>
<reference evidence="2 4" key="2">
    <citation type="journal article" date="2013" name="Nature">
        <title>Insights into bilaterian evolution from three spiralian genomes.</title>
        <authorList>
            <person name="Simakov O."/>
            <person name="Marletaz F."/>
            <person name="Cho S.J."/>
            <person name="Edsinger-Gonzales E."/>
            <person name="Havlak P."/>
            <person name="Hellsten U."/>
            <person name="Kuo D.H."/>
            <person name="Larsson T."/>
            <person name="Lv J."/>
            <person name="Arendt D."/>
            <person name="Savage R."/>
            <person name="Osoegawa K."/>
            <person name="de Jong P."/>
            <person name="Grimwood J."/>
            <person name="Chapman J.A."/>
            <person name="Shapiro H."/>
            <person name="Aerts A."/>
            <person name="Otillar R.P."/>
            <person name="Terry A.Y."/>
            <person name="Boore J.L."/>
            <person name="Grigoriev I.V."/>
            <person name="Lindberg D.R."/>
            <person name="Seaver E.C."/>
            <person name="Weisblat D.A."/>
            <person name="Putnam N.H."/>
            <person name="Rokhsar D.S."/>
        </authorList>
    </citation>
    <scope>NUCLEOTIDE SEQUENCE</scope>
</reference>
<reference evidence="3" key="3">
    <citation type="submission" date="2015-06" db="UniProtKB">
        <authorList>
            <consortium name="EnsemblMetazoa"/>
        </authorList>
    </citation>
    <scope>IDENTIFICATION</scope>
</reference>